<dbReference type="Proteomes" id="UP000053989">
    <property type="component" value="Unassembled WGS sequence"/>
</dbReference>
<sequence length="131" mass="14302">CGRSTPPLPLAIQCISLDEATFVMQTLWDVLEPILPEPSTSELLGALSTLTNVRNLLSEDQDGFYAVVVGAPAGIHHTRDSAVNSESTFSWPKWERFDTLHEALAYMVVKGVEELLPPIIPDTSIGELSLI</sequence>
<feature type="non-terminal residue" evidence="2">
    <location>
        <position position="1"/>
    </location>
</feature>
<organism evidence="2 3">
    <name type="scientific">Scleroderma citrinum Foug A</name>
    <dbReference type="NCBI Taxonomy" id="1036808"/>
    <lineage>
        <taxon>Eukaryota</taxon>
        <taxon>Fungi</taxon>
        <taxon>Dikarya</taxon>
        <taxon>Basidiomycota</taxon>
        <taxon>Agaricomycotina</taxon>
        <taxon>Agaricomycetes</taxon>
        <taxon>Agaricomycetidae</taxon>
        <taxon>Boletales</taxon>
        <taxon>Sclerodermatineae</taxon>
        <taxon>Sclerodermataceae</taxon>
        <taxon>Scleroderma</taxon>
    </lineage>
</organism>
<dbReference type="OrthoDB" id="3043484at2759"/>
<evidence type="ECO:0000259" key="1">
    <source>
        <dbReference type="Pfam" id="PF01693"/>
    </source>
</evidence>
<evidence type="ECO:0000313" key="3">
    <source>
        <dbReference type="Proteomes" id="UP000053989"/>
    </source>
</evidence>
<dbReference type="InterPro" id="IPR011320">
    <property type="entry name" value="RNase_H1_N"/>
</dbReference>
<name>A0A0C3DV96_9AGAM</name>
<proteinExistence type="predicted"/>
<evidence type="ECO:0000313" key="2">
    <source>
        <dbReference type="EMBL" id="KIM60069.1"/>
    </source>
</evidence>
<dbReference type="SUPFAM" id="SSF55658">
    <property type="entry name" value="L9 N-domain-like"/>
    <property type="match status" value="1"/>
</dbReference>
<dbReference type="HOGENOM" id="CLU_155373_0_0_1"/>
<accession>A0A0C3DV96</accession>
<dbReference type="EMBL" id="KN822066">
    <property type="protein sequence ID" value="KIM60069.1"/>
    <property type="molecule type" value="Genomic_DNA"/>
</dbReference>
<gene>
    <name evidence="2" type="ORF">SCLCIDRAFT_124978</name>
</gene>
<keyword evidence="3" id="KW-1185">Reference proteome</keyword>
<reference evidence="2 3" key="1">
    <citation type="submission" date="2014-04" db="EMBL/GenBank/DDBJ databases">
        <authorList>
            <consortium name="DOE Joint Genome Institute"/>
            <person name="Kuo A."/>
            <person name="Kohler A."/>
            <person name="Nagy L.G."/>
            <person name="Floudas D."/>
            <person name="Copeland A."/>
            <person name="Barry K.W."/>
            <person name="Cichocki N."/>
            <person name="Veneault-Fourrey C."/>
            <person name="LaButti K."/>
            <person name="Lindquist E.A."/>
            <person name="Lipzen A."/>
            <person name="Lundell T."/>
            <person name="Morin E."/>
            <person name="Murat C."/>
            <person name="Sun H."/>
            <person name="Tunlid A."/>
            <person name="Henrissat B."/>
            <person name="Grigoriev I.V."/>
            <person name="Hibbett D.S."/>
            <person name="Martin F."/>
            <person name="Nordberg H.P."/>
            <person name="Cantor M.N."/>
            <person name="Hua S.X."/>
        </authorList>
    </citation>
    <scope>NUCLEOTIDE SEQUENCE [LARGE SCALE GENOMIC DNA]</scope>
    <source>
        <strain evidence="2 3">Foug A</strain>
    </source>
</reference>
<dbReference type="InParanoid" id="A0A0C3DV96"/>
<protein>
    <recommendedName>
        <fullName evidence="1">Ribonuclease H1 N-terminal domain-containing protein</fullName>
    </recommendedName>
</protein>
<feature type="domain" description="Ribonuclease H1 N-terminal" evidence="1">
    <location>
        <begin position="64"/>
        <end position="106"/>
    </location>
</feature>
<dbReference type="InterPro" id="IPR009027">
    <property type="entry name" value="Ribosomal_bL9/RNase_H1_N"/>
</dbReference>
<reference evidence="3" key="2">
    <citation type="submission" date="2015-01" db="EMBL/GenBank/DDBJ databases">
        <title>Evolutionary Origins and Diversification of the Mycorrhizal Mutualists.</title>
        <authorList>
            <consortium name="DOE Joint Genome Institute"/>
            <consortium name="Mycorrhizal Genomics Consortium"/>
            <person name="Kohler A."/>
            <person name="Kuo A."/>
            <person name="Nagy L.G."/>
            <person name="Floudas D."/>
            <person name="Copeland A."/>
            <person name="Barry K.W."/>
            <person name="Cichocki N."/>
            <person name="Veneault-Fourrey C."/>
            <person name="LaButti K."/>
            <person name="Lindquist E.A."/>
            <person name="Lipzen A."/>
            <person name="Lundell T."/>
            <person name="Morin E."/>
            <person name="Murat C."/>
            <person name="Riley R."/>
            <person name="Ohm R."/>
            <person name="Sun H."/>
            <person name="Tunlid A."/>
            <person name="Henrissat B."/>
            <person name="Grigoriev I.V."/>
            <person name="Hibbett D.S."/>
            <person name="Martin F."/>
        </authorList>
    </citation>
    <scope>NUCLEOTIDE SEQUENCE [LARGE SCALE GENOMIC DNA]</scope>
    <source>
        <strain evidence="3">Foug A</strain>
    </source>
</reference>
<dbReference type="AlphaFoldDB" id="A0A0C3DV96"/>
<dbReference type="Pfam" id="PF01693">
    <property type="entry name" value="Cauli_VI"/>
    <property type="match status" value="1"/>
</dbReference>